<evidence type="ECO:0000313" key="3">
    <source>
        <dbReference type="EMBL" id="GLS01726.1"/>
    </source>
</evidence>
<evidence type="ECO:0000256" key="1">
    <source>
        <dbReference type="SAM" id="MobiDB-lite"/>
    </source>
</evidence>
<keyword evidence="2" id="KW-0812">Transmembrane</keyword>
<proteinExistence type="predicted"/>
<feature type="transmembrane region" description="Helical" evidence="2">
    <location>
        <begin position="246"/>
        <end position="268"/>
    </location>
</feature>
<organism evidence="3 4">
    <name type="scientific">Brevundimonas denitrificans</name>
    <dbReference type="NCBI Taxonomy" id="1443434"/>
    <lineage>
        <taxon>Bacteria</taxon>
        <taxon>Pseudomonadati</taxon>
        <taxon>Pseudomonadota</taxon>
        <taxon>Alphaproteobacteria</taxon>
        <taxon>Caulobacterales</taxon>
        <taxon>Caulobacteraceae</taxon>
        <taxon>Brevundimonas</taxon>
    </lineage>
</organism>
<dbReference type="EMBL" id="BSOY01000035">
    <property type="protein sequence ID" value="GLS01726.1"/>
    <property type="molecule type" value="Genomic_DNA"/>
</dbReference>
<sequence length="304" mass="33414">MAAGAAVETKPKRVRKARPKAPPCANCETPLAGAFCHACGQKAHLHDKLSHLVEEFAEGIAHFDGRLWRTLPLLALKPGRLSREWMAGRRVRYVAPLHLFLFAVFLLFLIPNFTGRHLFNFGDTPAEAANNTALWMDNPDGTRTEIEPDDLEAITGGQELAPPVATLVHMVAKLSKNPQYYGYKMEALAYKLSFVTVPISVSILWLMYAWRRRFSLYHHAVVSLYGLGFVALLLAFSSLFTGGWAIALNLLILLVAPVHVAVHLRGAYGSGWVQTILRTLVLSLLTAVAFGAFLLGVVFLGLTG</sequence>
<evidence type="ECO:0000313" key="4">
    <source>
        <dbReference type="Proteomes" id="UP001156921"/>
    </source>
</evidence>
<keyword evidence="2" id="KW-0472">Membrane</keyword>
<evidence type="ECO:0008006" key="5">
    <source>
        <dbReference type="Google" id="ProtNLM"/>
    </source>
</evidence>
<feature type="region of interest" description="Disordered" evidence="1">
    <location>
        <begin position="1"/>
        <end position="20"/>
    </location>
</feature>
<dbReference type="Proteomes" id="UP001156921">
    <property type="component" value="Unassembled WGS sequence"/>
</dbReference>
<reference evidence="4" key="1">
    <citation type="journal article" date="2019" name="Int. J. Syst. Evol. Microbiol.">
        <title>The Global Catalogue of Microorganisms (GCM) 10K type strain sequencing project: providing services to taxonomists for standard genome sequencing and annotation.</title>
        <authorList>
            <consortium name="The Broad Institute Genomics Platform"/>
            <consortium name="The Broad Institute Genome Sequencing Center for Infectious Disease"/>
            <person name="Wu L."/>
            <person name="Ma J."/>
        </authorList>
    </citation>
    <scope>NUCLEOTIDE SEQUENCE [LARGE SCALE GENOMIC DNA]</scope>
    <source>
        <strain evidence="4">NBRC 110107</strain>
    </source>
</reference>
<accession>A0ABQ6BKB6</accession>
<feature type="transmembrane region" description="Helical" evidence="2">
    <location>
        <begin position="93"/>
        <end position="113"/>
    </location>
</feature>
<name>A0ABQ6BKB6_9CAUL</name>
<feature type="transmembrane region" description="Helical" evidence="2">
    <location>
        <begin position="188"/>
        <end position="208"/>
    </location>
</feature>
<keyword evidence="2" id="KW-1133">Transmembrane helix</keyword>
<dbReference type="Pfam" id="PF12412">
    <property type="entry name" value="DUF3667"/>
    <property type="match status" value="1"/>
</dbReference>
<comment type="caution">
    <text evidence="3">The sequence shown here is derived from an EMBL/GenBank/DDBJ whole genome shotgun (WGS) entry which is preliminary data.</text>
</comment>
<protein>
    <recommendedName>
        <fullName evidence="5">DUF3667 domain-containing protein</fullName>
    </recommendedName>
</protein>
<feature type="transmembrane region" description="Helical" evidence="2">
    <location>
        <begin position="280"/>
        <end position="302"/>
    </location>
</feature>
<evidence type="ECO:0000256" key="2">
    <source>
        <dbReference type="SAM" id="Phobius"/>
    </source>
</evidence>
<keyword evidence="4" id="KW-1185">Reference proteome</keyword>
<gene>
    <name evidence="3" type="ORF">GCM10007859_17410</name>
</gene>
<dbReference type="InterPro" id="IPR022134">
    <property type="entry name" value="DUF3667"/>
</dbReference>
<feature type="transmembrane region" description="Helical" evidence="2">
    <location>
        <begin position="220"/>
        <end position="240"/>
    </location>
</feature>